<accession>A0A3M5ZUP4</accession>
<dbReference type="Pfam" id="PF02668">
    <property type="entry name" value="TauD"/>
    <property type="match status" value="1"/>
</dbReference>
<dbReference type="Proteomes" id="UP000270795">
    <property type="component" value="Unassembled WGS sequence"/>
</dbReference>
<organism evidence="5 6">
    <name type="scientific">Pseudomonas savastanoi</name>
    <name type="common">Pseudomonas syringae pv. savastanoi</name>
    <dbReference type="NCBI Taxonomy" id="29438"/>
    <lineage>
        <taxon>Bacteria</taxon>
        <taxon>Pseudomonadati</taxon>
        <taxon>Pseudomonadota</taxon>
        <taxon>Gammaproteobacteria</taxon>
        <taxon>Pseudomonadales</taxon>
        <taxon>Pseudomonadaceae</taxon>
        <taxon>Pseudomonas</taxon>
    </lineage>
</organism>
<evidence type="ECO:0000259" key="4">
    <source>
        <dbReference type="Pfam" id="PF02668"/>
    </source>
</evidence>
<dbReference type="GO" id="GO:0016706">
    <property type="term" value="F:2-oxoglutarate-dependent dioxygenase activity"/>
    <property type="evidence" value="ECO:0007669"/>
    <property type="project" value="UniProtKB-ARBA"/>
</dbReference>
<evidence type="ECO:0000256" key="2">
    <source>
        <dbReference type="ARBA" id="ARBA00023002"/>
    </source>
</evidence>
<comment type="cofactor">
    <cofactor evidence="1">
        <name>Fe(2+)</name>
        <dbReference type="ChEBI" id="CHEBI:29033"/>
    </cofactor>
</comment>
<protein>
    <submittedName>
        <fullName evidence="5">Putative Pyoverdine biosynthesis regulatory protein</fullName>
    </submittedName>
</protein>
<dbReference type="PANTHER" id="PTHR10696">
    <property type="entry name" value="GAMMA-BUTYROBETAINE HYDROXYLASE-RELATED"/>
    <property type="match status" value="1"/>
</dbReference>
<sequence>MLRLNEKNCFRATGSPVWHRKRAWTANFLVAKYVQSGHWCCARPQGLGRFCHQGRDIMSHALSLDIRPLLAGAGSLPMLVQAPEPGLDLMEALGELKPLVAAHLYSAGGILFRGFDVGGAEAFREFAAGFGDPLLNYEFGSTPRSNVTKGVYTSTEYPAHQSIPLHNEQAYTLDWPMKIWFYSMIAAQTGGETPIADSREIYRRIPARIRDRFIEKKLMYVRNYGNGLDVEWSQVFNTEDESVVEAYCRAHNIECEWKDDGELRTRQICQAISRHPVTHDTVWFNQAHLFHISNLQPEVRETLLDVVDEEDLPRNVYYGDGSPLEESLLDEIRGVLDDCTVSFPWLENDVLMLDNMLTAHSRAPFTGKRKVVVAMAQGHSDK</sequence>
<proteinExistence type="predicted"/>
<name>A0A3M5ZUP4_PSESS</name>
<dbReference type="Gene3D" id="3.60.130.10">
    <property type="entry name" value="Clavaminate synthase-like"/>
    <property type="match status" value="1"/>
</dbReference>
<dbReference type="PANTHER" id="PTHR10696:SF56">
    <property type="entry name" value="TAUD_TFDA-LIKE DOMAIN-CONTAINING PROTEIN"/>
    <property type="match status" value="1"/>
</dbReference>
<gene>
    <name evidence="5" type="ORF">ALP17_102027</name>
</gene>
<dbReference type="AlphaFoldDB" id="A0A3M5ZUP4"/>
<evidence type="ECO:0000256" key="3">
    <source>
        <dbReference type="ARBA" id="ARBA00023194"/>
    </source>
</evidence>
<evidence type="ECO:0000313" key="5">
    <source>
        <dbReference type="EMBL" id="RMV10745.1"/>
    </source>
</evidence>
<keyword evidence="2" id="KW-0560">Oxidoreductase</keyword>
<dbReference type="InterPro" id="IPR003819">
    <property type="entry name" value="TauD/TfdA-like"/>
</dbReference>
<dbReference type="EMBL" id="RBUM01000418">
    <property type="protein sequence ID" value="RMV10745.1"/>
    <property type="molecule type" value="Genomic_DNA"/>
</dbReference>
<feature type="domain" description="TauD/TfdA-like" evidence="4">
    <location>
        <begin position="83"/>
        <end position="374"/>
    </location>
</feature>
<dbReference type="InterPro" id="IPR050411">
    <property type="entry name" value="AlphaKG_dependent_hydroxylases"/>
</dbReference>
<keyword evidence="3" id="KW-0045">Antibiotic biosynthesis</keyword>
<reference evidence="5 6" key="1">
    <citation type="submission" date="2018-08" db="EMBL/GenBank/DDBJ databases">
        <title>Recombination of ecologically and evolutionarily significant loci maintains genetic cohesion in the Pseudomonas syringae species complex.</title>
        <authorList>
            <person name="Dillon M."/>
            <person name="Thakur S."/>
            <person name="Almeida R.N.D."/>
            <person name="Weir B.S."/>
            <person name="Guttman D.S."/>
        </authorList>
    </citation>
    <scope>NUCLEOTIDE SEQUENCE [LARGE SCALE GENOMIC DNA]</scope>
    <source>
        <strain evidence="5 6">ICMP 11899</strain>
    </source>
</reference>
<comment type="caution">
    <text evidence="5">The sequence shown here is derived from an EMBL/GenBank/DDBJ whole genome shotgun (WGS) entry which is preliminary data.</text>
</comment>
<evidence type="ECO:0000256" key="1">
    <source>
        <dbReference type="ARBA" id="ARBA00001954"/>
    </source>
</evidence>
<evidence type="ECO:0000313" key="6">
    <source>
        <dbReference type="Proteomes" id="UP000270795"/>
    </source>
</evidence>
<dbReference type="GO" id="GO:0017000">
    <property type="term" value="P:antibiotic biosynthetic process"/>
    <property type="evidence" value="ECO:0007669"/>
    <property type="project" value="UniProtKB-KW"/>
</dbReference>
<dbReference type="SUPFAM" id="SSF51197">
    <property type="entry name" value="Clavaminate synthase-like"/>
    <property type="match status" value="1"/>
</dbReference>
<dbReference type="InterPro" id="IPR042098">
    <property type="entry name" value="TauD-like_sf"/>
</dbReference>